<evidence type="ECO:0000313" key="2">
    <source>
        <dbReference type="Proteomes" id="UP000044602"/>
    </source>
</evidence>
<dbReference type="EMBL" id="CVQH01024801">
    <property type="protein sequence ID" value="CRK37587.1"/>
    <property type="molecule type" value="Genomic_DNA"/>
</dbReference>
<organism evidence="1 2">
    <name type="scientific">Verticillium longisporum</name>
    <name type="common">Verticillium dahliae var. longisporum</name>
    <dbReference type="NCBI Taxonomy" id="100787"/>
    <lineage>
        <taxon>Eukaryota</taxon>
        <taxon>Fungi</taxon>
        <taxon>Dikarya</taxon>
        <taxon>Ascomycota</taxon>
        <taxon>Pezizomycotina</taxon>
        <taxon>Sordariomycetes</taxon>
        <taxon>Hypocreomycetidae</taxon>
        <taxon>Glomerellales</taxon>
        <taxon>Plectosphaerellaceae</taxon>
        <taxon>Verticillium</taxon>
    </lineage>
</organism>
<proteinExistence type="predicted"/>
<feature type="non-terminal residue" evidence="1">
    <location>
        <position position="1"/>
    </location>
</feature>
<evidence type="ECO:0000313" key="1">
    <source>
        <dbReference type="EMBL" id="CRK37587.1"/>
    </source>
</evidence>
<accession>A0A0G4MTS8</accession>
<name>A0A0G4MTS8_VERLO</name>
<dbReference type="Proteomes" id="UP000044602">
    <property type="component" value="Unassembled WGS sequence"/>
</dbReference>
<gene>
    <name evidence="1" type="ORF">BN1708_020293</name>
</gene>
<keyword evidence="2" id="KW-1185">Reference proteome</keyword>
<reference evidence="1 2" key="1">
    <citation type="submission" date="2015-05" db="EMBL/GenBank/DDBJ databases">
        <authorList>
            <person name="Wang D.B."/>
            <person name="Wang M."/>
        </authorList>
    </citation>
    <scope>NUCLEOTIDE SEQUENCE [LARGE SCALE GENOMIC DNA]</scope>
    <source>
        <strain evidence="1">VL1</strain>
    </source>
</reference>
<sequence length="14" mass="1380">ARHGLGACSSRPPA</sequence>
<protein>
    <submittedName>
        <fullName evidence="1">Uncharacterized protein</fullName>
    </submittedName>
</protein>